<accession>A0A3E2U4Y7</accession>
<feature type="region of interest" description="Disordered" evidence="1">
    <location>
        <begin position="51"/>
        <end position="78"/>
    </location>
</feature>
<evidence type="ECO:0000256" key="2">
    <source>
        <dbReference type="SAM" id="Phobius"/>
    </source>
</evidence>
<dbReference type="EMBL" id="QVEW01000037">
    <property type="protein sequence ID" value="RGB91258.1"/>
    <property type="molecule type" value="Genomic_DNA"/>
</dbReference>
<dbReference type="AlphaFoldDB" id="A0A3E2U4Y7"/>
<proteinExistence type="predicted"/>
<organism evidence="3 4">
    <name type="scientific">Faecalibacterium prausnitzii</name>
    <dbReference type="NCBI Taxonomy" id="853"/>
    <lineage>
        <taxon>Bacteria</taxon>
        <taxon>Bacillati</taxon>
        <taxon>Bacillota</taxon>
        <taxon>Clostridia</taxon>
        <taxon>Eubacteriales</taxon>
        <taxon>Oscillospiraceae</taxon>
        <taxon>Faecalibacterium</taxon>
    </lineage>
</organism>
<feature type="compositionally biased region" description="Basic and acidic residues" evidence="1">
    <location>
        <begin position="51"/>
        <end position="62"/>
    </location>
</feature>
<evidence type="ECO:0000313" key="3">
    <source>
        <dbReference type="EMBL" id="RGB91258.1"/>
    </source>
</evidence>
<sequence length="78" mass="8296">MTRSCPASAWSEVCHAELFIGIAFFEAGAFFGFFVAALMQAARSGEIRLNGKEDSHGREHSVGAENCTGTVSAAGRDR</sequence>
<name>A0A3E2U4Y7_9FIRM</name>
<protein>
    <submittedName>
        <fullName evidence="3">Uncharacterized protein</fullName>
    </submittedName>
</protein>
<keyword evidence="2" id="KW-1133">Transmembrane helix</keyword>
<dbReference type="Proteomes" id="UP000260783">
    <property type="component" value="Unassembled WGS sequence"/>
</dbReference>
<comment type="caution">
    <text evidence="3">The sequence shown here is derived from an EMBL/GenBank/DDBJ whole genome shotgun (WGS) entry which is preliminary data.</text>
</comment>
<feature type="transmembrane region" description="Helical" evidence="2">
    <location>
        <begin position="18"/>
        <end position="39"/>
    </location>
</feature>
<evidence type="ECO:0000256" key="1">
    <source>
        <dbReference type="SAM" id="MobiDB-lite"/>
    </source>
</evidence>
<evidence type="ECO:0000313" key="4">
    <source>
        <dbReference type="Proteomes" id="UP000260783"/>
    </source>
</evidence>
<reference evidence="3 4" key="1">
    <citation type="submission" date="2018-08" db="EMBL/GenBank/DDBJ databases">
        <title>A genome reference for cultivated species of the human gut microbiota.</title>
        <authorList>
            <person name="Zou Y."/>
            <person name="Xue W."/>
            <person name="Luo G."/>
        </authorList>
    </citation>
    <scope>NUCLEOTIDE SEQUENCE [LARGE SCALE GENOMIC DNA]</scope>
    <source>
        <strain evidence="3 4">AF29-11BH</strain>
    </source>
</reference>
<keyword evidence="2" id="KW-0812">Transmembrane</keyword>
<keyword evidence="2" id="KW-0472">Membrane</keyword>
<gene>
    <name evidence="3" type="ORF">DWZ04_16050</name>
</gene>